<proteinExistence type="predicted"/>
<keyword evidence="5" id="KW-1185">Reference proteome</keyword>
<feature type="domain" description="NodB homology" evidence="3">
    <location>
        <begin position="38"/>
        <end position="266"/>
    </location>
</feature>
<keyword evidence="2" id="KW-0378">Hydrolase</keyword>
<accession>A0A9E8SJA7</accession>
<dbReference type="CDD" id="cd10967">
    <property type="entry name" value="CE4_GLA_like_6s"/>
    <property type="match status" value="1"/>
</dbReference>
<dbReference type="KEGG" id="dpf:ON006_23435"/>
<dbReference type="Proteomes" id="UP001164653">
    <property type="component" value="Chromosome"/>
</dbReference>
<evidence type="ECO:0000259" key="3">
    <source>
        <dbReference type="PROSITE" id="PS51677"/>
    </source>
</evidence>
<evidence type="ECO:0000313" key="4">
    <source>
        <dbReference type="EMBL" id="WAC10683.1"/>
    </source>
</evidence>
<organism evidence="4 5">
    <name type="scientific">Dyadobacter pollutisoli</name>
    <dbReference type="NCBI Taxonomy" id="2910158"/>
    <lineage>
        <taxon>Bacteria</taxon>
        <taxon>Pseudomonadati</taxon>
        <taxon>Bacteroidota</taxon>
        <taxon>Cytophagia</taxon>
        <taxon>Cytophagales</taxon>
        <taxon>Spirosomataceae</taxon>
        <taxon>Dyadobacter</taxon>
    </lineage>
</organism>
<dbReference type="GO" id="GO:0005975">
    <property type="term" value="P:carbohydrate metabolic process"/>
    <property type="evidence" value="ECO:0007669"/>
    <property type="project" value="InterPro"/>
</dbReference>
<dbReference type="PROSITE" id="PS51677">
    <property type="entry name" value="NODB"/>
    <property type="match status" value="1"/>
</dbReference>
<dbReference type="InterPro" id="IPR050248">
    <property type="entry name" value="Polysacc_deacetylase_ArnD"/>
</dbReference>
<dbReference type="Pfam" id="PF01522">
    <property type="entry name" value="Polysacc_deac_1"/>
    <property type="match status" value="1"/>
</dbReference>
<dbReference type="SUPFAM" id="SSF88713">
    <property type="entry name" value="Glycoside hydrolase/deacetylase"/>
    <property type="match status" value="1"/>
</dbReference>
<evidence type="ECO:0000313" key="5">
    <source>
        <dbReference type="Proteomes" id="UP001164653"/>
    </source>
</evidence>
<gene>
    <name evidence="4" type="ORF">ON006_23435</name>
</gene>
<keyword evidence="1" id="KW-0479">Metal-binding</keyword>
<name>A0A9E8SJA7_9BACT</name>
<sequence length="274" mass="30660">MKYSAVRTTFSPGIQIAFLMLIIFMSACSNNAENTEKAGIAISFDDHFINDWYELRPLFQKYGAKVTFFVTCGDTLTTDEIAKLKQLEKDGHEIGFHGTVHGKSTELIAAVGPAKYAETELTPGLHYMKLAGFAPQSYAHPGGNHNDQVDSVLLATGFKILRDVAISRRKMFGVQLYALAPRLMDWIFYPFDQEKIVDALLIDTDAELTAEEMKEAITKAKKTGTALMLFGHQPLYSQPKNGAYGFDVAFLEKILKEAHEQKLQFYKMSELPAK</sequence>
<evidence type="ECO:0000256" key="2">
    <source>
        <dbReference type="ARBA" id="ARBA00022801"/>
    </source>
</evidence>
<dbReference type="InterPro" id="IPR011330">
    <property type="entry name" value="Glyco_hydro/deAcase_b/a-brl"/>
</dbReference>
<dbReference type="AlphaFoldDB" id="A0A9E8SJA7"/>
<dbReference type="PANTHER" id="PTHR10587:SF133">
    <property type="entry name" value="CHITIN DEACETYLASE 1-RELATED"/>
    <property type="match status" value="1"/>
</dbReference>
<protein>
    <submittedName>
        <fullName evidence="4">Polysaccharide deacetylase family protein</fullName>
    </submittedName>
</protein>
<dbReference type="PANTHER" id="PTHR10587">
    <property type="entry name" value="GLYCOSYL TRANSFERASE-RELATED"/>
    <property type="match status" value="1"/>
</dbReference>
<dbReference type="PROSITE" id="PS51257">
    <property type="entry name" value="PROKAR_LIPOPROTEIN"/>
    <property type="match status" value="1"/>
</dbReference>
<dbReference type="GO" id="GO:0016810">
    <property type="term" value="F:hydrolase activity, acting on carbon-nitrogen (but not peptide) bonds"/>
    <property type="evidence" value="ECO:0007669"/>
    <property type="project" value="InterPro"/>
</dbReference>
<dbReference type="RefSeq" id="WP_244822449.1">
    <property type="nucleotide sequence ID" value="NZ_CP112998.1"/>
</dbReference>
<dbReference type="EMBL" id="CP112998">
    <property type="protein sequence ID" value="WAC10683.1"/>
    <property type="molecule type" value="Genomic_DNA"/>
</dbReference>
<evidence type="ECO:0000256" key="1">
    <source>
        <dbReference type="ARBA" id="ARBA00022723"/>
    </source>
</evidence>
<reference evidence="4" key="1">
    <citation type="submission" date="2022-11" db="EMBL/GenBank/DDBJ databases">
        <title>Dyadobacter pollutisoli sp. nov., isolated from plastic dumped soil.</title>
        <authorList>
            <person name="Kim J.M."/>
            <person name="Kim K.R."/>
            <person name="Lee J.K."/>
            <person name="Hao L."/>
            <person name="Jeon C.O."/>
        </authorList>
    </citation>
    <scope>NUCLEOTIDE SEQUENCE</scope>
    <source>
        <strain evidence="4">U1</strain>
    </source>
</reference>
<dbReference type="GO" id="GO:0046872">
    <property type="term" value="F:metal ion binding"/>
    <property type="evidence" value="ECO:0007669"/>
    <property type="project" value="UniProtKB-KW"/>
</dbReference>
<dbReference type="Gene3D" id="3.20.20.370">
    <property type="entry name" value="Glycoside hydrolase/deacetylase"/>
    <property type="match status" value="1"/>
</dbReference>
<dbReference type="InterPro" id="IPR002509">
    <property type="entry name" value="NODB_dom"/>
</dbReference>
<dbReference type="GO" id="GO:0016020">
    <property type="term" value="C:membrane"/>
    <property type="evidence" value="ECO:0007669"/>
    <property type="project" value="TreeGrafter"/>
</dbReference>